<dbReference type="PANTHER" id="PTHR37822">
    <property type="entry name" value="SPORE PHOTOPRODUCT LYASE-RELATED"/>
    <property type="match status" value="1"/>
</dbReference>
<gene>
    <name evidence="3" type="ORF">KKC1_18660</name>
</gene>
<dbReference type="AlphaFoldDB" id="A0A1Z5HT50"/>
<dbReference type="Proteomes" id="UP000197032">
    <property type="component" value="Unassembled WGS sequence"/>
</dbReference>
<reference evidence="4" key="1">
    <citation type="journal article" date="2017" name="Appl. Environ. Microbiol.">
        <title>Genomic analysis of Calderihabitans maritimus KKC1, a thermophilic hydrogenogenic carboxydotrophic bacterium isolated from marine sediment.</title>
        <authorList>
            <person name="Omae K."/>
            <person name="Yoneda Y."/>
            <person name="Fukuyama Y."/>
            <person name="Yoshida T."/>
            <person name="Sako Y."/>
        </authorList>
    </citation>
    <scope>NUCLEOTIDE SEQUENCE [LARGE SCALE GENOMIC DNA]</scope>
    <source>
        <strain evidence="4">KKC1</strain>
    </source>
</reference>
<evidence type="ECO:0000313" key="4">
    <source>
        <dbReference type="Proteomes" id="UP000197032"/>
    </source>
</evidence>
<dbReference type="PANTHER" id="PTHR37822:SF2">
    <property type="entry name" value="SPORE PHOTOPRODUCT LYASE"/>
    <property type="match status" value="1"/>
</dbReference>
<protein>
    <submittedName>
        <fullName evidence="3">Purine or other phosphorylase family 1</fullName>
    </submittedName>
</protein>
<dbReference type="InterPro" id="IPR000845">
    <property type="entry name" value="Nucleoside_phosphorylase_d"/>
</dbReference>
<feature type="transmembrane region" description="Helical" evidence="1">
    <location>
        <begin position="38"/>
        <end position="61"/>
    </location>
</feature>
<keyword evidence="1" id="KW-0472">Membrane</keyword>
<keyword evidence="4" id="KW-1185">Reference proteome</keyword>
<sequence>MLYIVTAFYSEAKPLIRYFCLKKIPQFSKYEIYSSQDVALIISGTGVLAAAIATAHLLTLYQVKSTDAAFNIGICGATSTDHKHGTPVLCHKIIHHETKRTYYPDILIKHHLVEGTLETFSHPVYKNMVSTIEGNFVDMEGAGFYEAAASFLPPHNIYCVKIVSDFLEEKKLSQRMVSELIHQNIPVICELINNIKLLNMNFGDILTENDYDMLHQISQNLRLSVTMTHQLKQFAKQYKIRYQKSLACLRPFLNVTAKSKSEGKIYFEQIKRQLVHE</sequence>
<dbReference type="SUPFAM" id="SSF53167">
    <property type="entry name" value="Purine and uridine phosphorylases"/>
    <property type="match status" value="1"/>
</dbReference>
<dbReference type="GO" id="GO:1904047">
    <property type="term" value="F:S-adenosyl-L-methionine binding"/>
    <property type="evidence" value="ECO:0007669"/>
    <property type="project" value="TreeGrafter"/>
</dbReference>
<evidence type="ECO:0000256" key="1">
    <source>
        <dbReference type="SAM" id="Phobius"/>
    </source>
</evidence>
<feature type="domain" description="Nucleoside phosphorylase" evidence="2">
    <location>
        <begin position="4"/>
        <end position="103"/>
    </location>
</feature>
<evidence type="ECO:0000259" key="2">
    <source>
        <dbReference type="Pfam" id="PF01048"/>
    </source>
</evidence>
<dbReference type="GO" id="GO:0042601">
    <property type="term" value="C:endospore-forming forespore"/>
    <property type="evidence" value="ECO:0007669"/>
    <property type="project" value="TreeGrafter"/>
</dbReference>
<proteinExistence type="predicted"/>
<dbReference type="GO" id="GO:0003913">
    <property type="term" value="F:DNA photolyase activity"/>
    <property type="evidence" value="ECO:0007669"/>
    <property type="project" value="TreeGrafter"/>
</dbReference>
<dbReference type="GO" id="GO:0009116">
    <property type="term" value="P:nucleoside metabolic process"/>
    <property type="evidence" value="ECO:0007669"/>
    <property type="project" value="InterPro"/>
</dbReference>
<dbReference type="Gene3D" id="3.40.50.1580">
    <property type="entry name" value="Nucleoside phosphorylase domain"/>
    <property type="match status" value="1"/>
</dbReference>
<dbReference type="Pfam" id="PF01048">
    <property type="entry name" value="PNP_UDP_1"/>
    <property type="match status" value="1"/>
</dbReference>
<keyword evidence="1" id="KW-0812">Transmembrane</keyword>
<organism evidence="3 4">
    <name type="scientific">Calderihabitans maritimus</name>
    <dbReference type="NCBI Taxonomy" id="1246530"/>
    <lineage>
        <taxon>Bacteria</taxon>
        <taxon>Bacillati</taxon>
        <taxon>Bacillota</taxon>
        <taxon>Clostridia</taxon>
        <taxon>Neomoorellales</taxon>
        <taxon>Calderihabitantaceae</taxon>
        <taxon>Calderihabitans</taxon>
    </lineage>
</organism>
<keyword evidence="1" id="KW-1133">Transmembrane helix</keyword>
<dbReference type="InterPro" id="IPR049539">
    <property type="entry name" value="SPL"/>
</dbReference>
<name>A0A1Z5HT50_9FIRM</name>
<evidence type="ECO:0000313" key="3">
    <source>
        <dbReference type="EMBL" id="GAW92716.1"/>
    </source>
</evidence>
<dbReference type="InterPro" id="IPR035994">
    <property type="entry name" value="Nucleoside_phosphorylase_sf"/>
</dbReference>
<comment type="caution">
    <text evidence="3">The sequence shown here is derived from an EMBL/GenBank/DDBJ whole genome shotgun (WGS) entry which is preliminary data.</text>
</comment>
<dbReference type="EMBL" id="BDGJ01000090">
    <property type="protein sequence ID" value="GAW92716.1"/>
    <property type="molecule type" value="Genomic_DNA"/>
</dbReference>
<accession>A0A1Z5HT50</accession>
<dbReference type="GO" id="GO:0051539">
    <property type="term" value="F:4 iron, 4 sulfur cluster binding"/>
    <property type="evidence" value="ECO:0007669"/>
    <property type="project" value="TreeGrafter"/>
</dbReference>